<proteinExistence type="predicted"/>
<evidence type="ECO:0000256" key="2">
    <source>
        <dbReference type="SAM" id="SignalP"/>
    </source>
</evidence>
<dbReference type="Pfam" id="PF04338">
    <property type="entry name" value="DUF481"/>
    <property type="match status" value="1"/>
</dbReference>
<reference evidence="3 4" key="1">
    <citation type="submission" date="2020-05" db="EMBL/GenBank/DDBJ databases">
        <title>Sulfurimonas marisnigri, sp. nov., and Sulfurimonas baltica, sp. nov., manganese oxide reducing chemolithoautotrophs of the class Epsilonproteobacteria isolated from the pelagic redoxclines of the Black and Baltic Seas and emended description of the genus Sulfurimonas.</title>
        <authorList>
            <person name="Henkel J.V."/>
            <person name="Laudan C."/>
            <person name="Werner J."/>
            <person name="Neu T."/>
            <person name="Plewe S."/>
            <person name="Sproer C."/>
            <person name="Bunk B."/>
            <person name="Schulz-Vogt H.N."/>
        </authorList>
    </citation>
    <scope>NUCLEOTIDE SEQUENCE [LARGE SCALE GENOMIC DNA]</scope>
    <source>
        <strain evidence="3 4">SoZ1</strain>
    </source>
</reference>
<keyword evidence="4" id="KW-1185">Reference proteome</keyword>
<feature type="chain" id="PRO_5033019210" evidence="2">
    <location>
        <begin position="18"/>
        <end position="290"/>
    </location>
</feature>
<protein>
    <submittedName>
        <fullName evidence="3">DUF481 domain-containing protein</fullName>
    </submittedName>
</protein>
<keyword evidence="1" id="KW-0175">Coiled coil</keyword>
<accession>A0A7S7RQR1</accession>
<feature type="coiled-coil region" evidence="1">
    <location>
        <begin position="27"/>
        <end position="54"/>
    </location>
</feature>
<gene>
    <name evidence="3" type="ORF">HUE87_00270</name>
</gene>
<name>A0A7S7RQR1_9BACT</name>
<dbReference type="Proteomes" id="UP000593836">
    <property type="component" value="Chromosome"/>
</dbReference>
<evidence type="ECO:0000256" key="1">
    <source>
        <dbReference type="SAM" id="Coils"/>
    </source>
</evidence>
<dbReference type="RefSeq" id="WP_194366764.1">
    <property type="nucleotide sequence ID" value="NZ_CP054493.1"/>
</dbReference>
<keyword evidence="2" id="KW-0732">Signal</keyword>
<organism evidence="3 4">
    <name type="scientific">Candidatus Sulfurimonas marisnigri</name>
    <dbReference type="NCBI Taxonomy" id="2740405"/>
    <lineage>
        <taxon>Bacteria</taxon>
        <taxon>Pseudomonadati</taxon>
        <taxon>Campylobacterota</taxon>
        <taxon>Epsilonproteobacteria</taxon>
        <taxon>Campylobacterales</taxon>
        <taxon>Sulfurimonadaceae</taxon>
        <taxon>Sulfurimonas</taxon>
    </lineage>
</organism>
<dbReference type="InterPro" id="IPR007433">
    <property type="entry name" value="DUF481"/>
</dbReference>
<dbReference type="AlphaFoldDB" id="A0A7S7RQR1"/>
<feature type="signal peptide" evidence="2">
    <location>
        <begin position="1"/>
        <end position="17"/>
    </location>
</feature>
<dbReference type="EMBL" id="CP054493">
    <property type="protein sequence ID" value="QOY54720.1"/>
    <property type="molecule type" value="Genomic_DNA"/>
</dbReference>
<evidence type="ECO:0000313" key="4">
    <source>
        <dbReference type="Proteomes" id="UP000593836"/>
    </source>
</evidence>
<dbReference type="KEGG" id="smas:HUE87_00270"/>
<sequence>MKKIILSTLAISSLAMAMDEAQIKLDITDTKAKIKELNANLKQLKAQLPKKDSEFMTHTELGYITTSGNTNTETFNLDAKVKKNWGSHVVTLSALMQYGTESEIENKNRVVVELEYDYDITDRLSFGYLVGYKDDKFSGFDYQLYTGPGAKYKAIKTATQKLSLEGNILYALDSIQDTYKDGLGNVVSYPFPAGSINQNDGVNNSYASYRAKAIYNWQALENLKFNQELSYRSEFSDSQNYFAYSKTSFSSKVSDIFSAGVSLQADYVNKPAVGKTSTDRTITFNLIADY</sequence>
<evidence type="ECO:0000313" key="3">
    <source>
        <dbReference type="EMBL" id="QOY54720.1"/>
    </source>
</evidence>